<comment type="similarity">
    <text evidence="3 19">In the N-terminal section; belongs to the NnrE/AIBP family.</text>
</comment>
<dbReference type="PROSITE" id="PS01050">
    <property type="entry name" value="YJEF_C_2"/>
    <property type="match status" value="1"/>
</dbReference>
<feature type="domain" description="YjeF C-terminal" evidence="20">
    <location>
        <begin position="222"/>
        <end position="486"/>
    </location>
</feature>
<feature type="domain" description="YjeF N-terminal" evidence="21">
    <location>
        <begin position="10"/>
        <end position="212"/>
    </location>
</feature>
<feature type="binding site" evidence="18">
    <location>
        <begin position="127"/>
        <end position="133"/>
    </location>
    <ligand>
        <name>(6S)-NADPHX</name>
        <dbReference type="ChEBI" id="CHEBI:64076"/>
    </ligand>
</feature>
<comment type="catalytic activity">
    <reaction evidence="16 17 19">
        <text>(6S)-NADPHX + ADP = AMP + phosphate + NADPH + H(+)</text>
        <dbReference type="Rhea" id="RHEA:32235"/>
        <dbReference type="ChEBI" id="CHEBI:15378"/>
        <dbReference type="ChEBI" id="CHEBI:43474"/>
        <dbReference type="ChEBI" id="CHEBI:57783"/>
        <dbReference type="ChEBI" id="CHEBI:64076"/>
        <dbReference type="ChEBI" id="CHEBI:456215"/>
        <dbReference type="ChEBI" id="CHEBI:456216"/>
        <dbReference type="EC" id="4.2.1.136"/>
    </reaction>
</comment>
<comment type="similarity">
    <text evidence="17">Belongs to the NnrD/CARKD family.</text>
</comment>
<reference evidence="22 23" key="1">
    <citation type="journal article" date="2019" name="Int. J. Syst. Evol. Microbiol.">
        <title>The Global Catalogue of Microorganisms (GCM) 10K type strain sequencing project: providing services to taxonomists for standard genome sequencing and annotation.</title>
        <authorList>
            <consortium name="The Broad Institute Genomics Platform"/>
            <consortium name="The Broad Institute Genome Sequencing Center for Infectious Disease"/>
            <person name="Wu L."/>
            <person name="Ma J."/>
        </authorList>
    </citation>
    <scope>NUCLEOTIDE SEQUENCE [LARGE SCALE GENOMIC DNA]</scope>
    <source>
        <strain evidence="22 23">JCM 16112</strain>
    </source>
</reference>
<dbReference type="Pfam" id="PF03853">
    <property type="entry name" value="YjeF_N"/>
    <property type="match status" value="1"/>
</dbReference>
<evidence type="ECO:0000256" key="1">
    <source>
        <dbReference type="ARBA" id="ARBA00000013"/>
    </source>
</evidence>
<evidence type="ECO:0000313" key="22">
    <source>
        <dbReference type="EMBL" id="GAA0878891.1"/>
    </source>
</evidence>
<keyword evidence="10 17" id="KW-0520">NAD</keyword>
<dbReference type="NCBIfam" id="TIGR00196">
    <property type="entry name" value="yjeF_cterm"/>
    <property type="match status" value="1"/>
</dbReference>
<evidence type="ECO:0000256" key="7">
    <source>
        <dbReference type="ARBA" id="ARBA00022840"/>
    </source>
</evidence>
<keyword evidence="23" id="KW-1185">Reference proteome</keyword>
<evidence type="ECO:0000256" key="12">
    <source>
        <dbReference type="ARBA" id="ARBA00023239"/>
    </source>
</evidence>
<evidence type="ECO:0000256" key="14">
    <source>
        <dbReference type="ARBA" id="ARBA00025153"/>
    </source>
</evidence>
<dbReference type="InterPro" id="IPR036652">
    <property type="entry name" value="YjeF_N_dom_sf"/>
</dbReference>
<keyword evidence="9 18" id="KW-0630">Potassium</keyword>
<dbReference type="NCBIfam" id="TIGR00197">
    <property type="entry name" value="yjeF_nterm"/>
    <property type="match status" value="1"/>
</dbReference>
<evidence type="ECO:0000256" key="18">
    <source>
        <dbReference type="HAMAP-Rule" id="MF_01966"/>
    </source>
</evidence>
<dbReference type="PANTHER" id="PTHR12592">
    <property type="entry name" value="ATP-DEPENDENT (S)-NAD(P)H-HYDRATE DEHYDRATASE FAMILY MEMBER"/>
    <property type="match status" value="1"/>
</dbReference>
<dbReference type="InterPro" id="IPR000631">
    <property type="entry name" value="CARKD"/>
</dbReference>
<comment type="caution">
    <text evidence="22">The sequence shown here is derived from an EMBL/GenBank/DDBJ whole genome shotgun (WGS) entry which is preliminary data.</text>
</comment>
<evidence type="ECO:0000256" key="3">
    <source>
        <dbReference type="ARBA" id="ARBA00006001"/>
    </source>
</evidence>
<accession>A0ABN1N066</accession>
<evidence type="ECO:0000313" key="23">
    <source>
        <dbReference type="Proteomes" id="UP001500469"/>
    </source>
</evidence>
<comment type="caution">
    <text evidence="18">Lacks conserved residue(s) required for the propagation of feature annotation.</text>
</comment>
<evidence type="ECO:0000259" key="20">
    <source>
        <dbReference type="PROSITE" id="PS51383"/>
    </source>
</evidence>
<feature type="binding site" evidence="17">
    <location>
        <begin position="398"/>
        <end position="402"/>
    </location>
    <ligand>
        <name>AMP</name>
        <dbReference type="ChEBI" id="CHEBI:456215"/>
    </ligand>
</feature>
<dbReference type="PIRSF" id="PIRSF017184">
    <property type="entry name" value="Nnr"/>
    <property type="match status" value="1"/>
</dbReference>
<comment type="subunit">
    <text evidence="17">Homotetramer.</text>
</comment>
<dbReference type="HAMAP" id="MF_01966">
    <property type="entry name" value="NADHX_epimerase"/>
    <property type="match status" value="1"/>
</dbReference>
<evidence type="ECO:0000256" key="16">
    <source>
        <dbReference type="ARBA" id="ARBA00049209"/>
    </source>
</evidence>
<comment type="function">
    <text evidence="14 19">Bifunctional enzyme that catalyzes the epimerization of the S- and R-forms of NAD(P)HX and the dehydration of the S-form of NAD(P)HX at the expense of ADP, which is converted to AMP. This allows the repair of both epimers of NAD(P)HX, a damaged form of NAD(P)H that is a result of enzymatic or heat-dependent hydration.</text>
</comment>
<dbReference type="RefSeq" id="WP_343850714.1">
    <property type="nucleotide sequence ID" value="NZ_BAAAFI010000007.1"/>
</dbReference>
<evidence type="ECO:0000256" key="6">
    <source>
        <dbReference type="ARBA" id="ARBA00022741"/>
    </source>
</evidence>
<evidence type="ECO:0000256" key="17">
    <source>
        <dbReference type="HAMAP-Rule" id="MF_01965"/>
    </source>
</evidence>
<feature type="binding site" evidence="18">
    <location>
        <position position="159"/>
    </location>
    <ligand>
        <name>K(+)</name>
        <dbReference type="ChEBI" id="CHEBI:29103"/>
    </ligand>
</feature>
<keyword evidence="7 17" id="KW-0067">ATP-binding</keyword>
<dbReference type="Pfam" id="PF01256">
    <property type="entry name" value="Carb_kinase"/>
    <property type="match status" value="1"/>
</dbReference>
<dbReference type="InterPro" id="IPR030677">
    <property type="entry name" value="Nnr"/>
</dbReference>
<dbReference type="InterPro" id="IPR004443">
    <property type="entry name" value="YjeF_N_dom"/>
</dbReference>
<comment type="cofactor">
    <cofactor evidence="17">
        <name>Mg(2+)</name>
        <dbReference type="ChEBI" id="CHEBI:18420"/>
    </cofactor>
</comment>
<evidence type="ECO:0000256" key="8">
    <source>
        <dbReference type="ARBA" id="ARBA00022857"/>
    </source>
</evidence>
<dbReference type="PANTHER" id="PTHR12592:SF0">
    <property type="entry name" value="ATP-DEPENDENT (S)-NAD(P)H-HYDRATE DEHYDRATASE"/>
    <property type="match status" value="1"/>
</dbReference>
<sequence length="489" mass="52741">MLKILSGKQVKTLDAAHIEFNGITSLDLMEKAALAFVAWWKTIPLNDALQIHIFCGAGNNGGDGFAIARLLHQSGRVVAVFKCFDELAKMSPEAFSNMEKLPSEIQQKVWSEFDPDSDGILIDAFLGVGFSGRLRSEAVEVIQRINSFAGKKVSVDIPSGLPSDELLDGPCVEADYTATFAFPKLSLLFPEHSQVTGEMVLLDIGIGDEEYSRFSGSCFFLRENDIAGVHRKFHRFSHKGDFGKILIVAGSKGKMGAAILSCTAALRTGSGLVTSLVAEEERQIVQISVPEAMVTFSLPQDLSKFDAIAIGPGIGVGRNAELLATIFKNYTNPIVLDADAITILSQNPELLALVPKGSILTPHLTEFDRILGKTENHQDRLAKASEFCQKWNLNLLIKGANSVICLADGRHIFNSSGTQFMATGGAGDVLTGMLTSFLGQGYSEERAMICGVFQHGLAGEIAGRKKRRGTIASDIIEAIPDTFVELGIS</sequence>
<dbReference type="EMBL" id="BAAAFI010000007">
    <property type="protein sequence ID" value="GAA0878891.1"/>
    <property type="molecule type" value="Genomic_DNA"/>
</dbReference>
<evidence type="ECO:0000256" key="4">
    <source>
        <dbReference type="ARBA" id="ARBA00009524"/>
    </source>
</evidence>
<dbReference type="EC" id="5.1.99.6" evidence="19"/>
<feature type="binding site" evidence="18">
    <location>
        <position position="156"/>
    </location>
    <ligand>
        <name>(6S)-NADPHX</name>
        <dbReference type="ChEBI" id="CHEBI:64076"/>
    </ligand>
</feature>
<evidence type="ECO:0000256" key="10">
    <source>
        <dbReference type="ARBA" id="ARBA00023027"/>
    </source>
</evidence>
<feature type="binding site" evidence="17">
    <location>
        <position position="363"/>
    </location>
    <ligand>
        <name>(6S)-NADPHX</name>
        <dbReference type="ChEBI" id="CHEBI:64076"/>
    </ligand>
</feature>
<evidence type="ECO:0000259" key="21">
    <source>
        <dbReference type="PROSITE" id="PS51385"/>
    </source>
</evidence>
<evidence type="ECO:0000256" key="9">
    <source>
        <dbReference type="ARBA" id="ARBA00022958"/>
    </source>
</evidence>
<dbReference type="EC" id="4.2.1.136" evidence="19"/>
<feature type="binding site" evidence="18">
    <location>
        <position position="123"/>
    </location>
    <ligand>
        <name>K(+)</name>
        <dbReference type="ChEBI" id="CHEBI:29103"/>
    </ligand>
</feature>
<feature type="binding site" evidence="17">
    <location>
        <position position="427"/>
    </location>
    <ligand>
        <name>AMP</name>
        <dbReference type="ChEBI" id="CHEBI:456215"/>
    </ligand>
</feature>
<dbReference type="Gene3D" id="3.40.50.10260">
    <property type="entry name" value="YjeF N-terminal domain"/>
    <property type="match status" value="1"/>
</dbReference>
<evidence type="ECO:0000256" key="5">
    <source>
        <dbReference type="ARBA" id="ARBA00022723"/>
    </source>
</evidence>
<comment type="catalytic activity">
    <reaction evidence="1 18 19">
        <text>(6R)-NADHX = (6S)-NADHX</text>
        <dbReference type="Rhea" id="RHEA:32215"/>
        <dbReference type="ChEBI" id="CHEBI:64074"/>
        <dbReference type="ChEBI" id="CHEBI:64075"/>
        <dbReference type="EC" id="5.1.99.6"/>
    </reaction>
</comment>
<keyword evidence="12 17" id="KW-0456">Lyase</keyword>
<dbReference type="Gene3D" id="3.40.1190.20">
    <property type="match status" value="1"/>
</dbReference>
<comment type="cofactor">
    <cofactor evidence="18 19">
        <name>K(+)</name>
        <dbReference type="ChEBI" id="CHEBI:29103"/>
    </cofactor>
    <text evidence="18 19">Binds 1 potassium ion per subunit.</text>
</comment>
<dbReference type="InterPro" id="IPR017953">
    <property type="entry name" value="Carbohydrate_kinase_pred_CS"/>
</dbReference>
<comment type="similarity">
    <text evidence="18">Belongs to the NnrE/AIBP family.</text>
</comment>
<comment type="catalytic activity">
    <reaction evidence="15 17 19">
        <text>(6S)-NADHX + ADP = AMP + phosphate + NADH + H(+)</text>
        <dbReference type="Rhea" id="RHEA:32223"/>
        <dbReference type="ChEBI" id="CHEBI:15378"/>
        <dbReference type="ChEBI" id="CHEBI:43474"/>
        <dbReference type="ChEBI" id="CHEBI:57945"/>
        <dbReference type="ChEBI" id="CHEBI:64074"/>
        <dbReference type="ChEBI" id="CHEBI:456215"/>
        <dbReference type="ChEBI" id="CHEBI:456216"/>
        <dbReference type="EC" id="4.2.1.136"/>
    </reaction>
</comment>
<dbReference type="PROSITE" id="PS51385">
    <property type="entry name" value="YJEF_N"/>
    <property type="match status" value="1"/>
</dbReference>
<evidence type="ECO:0000256" key="2">
    <source>
        <dbReference type="ARBA" id="ARBA00000909"/>
    </source>
</evidence>
<evidence type="ECO:0000256" key="11">
    <source>
        <dbReference type="ARBA" id="ARBA00023235"/>
    </source>
</evidence>
<feature type="binding site" evidence="18">
    <location>
        <position position="60"/>
    </location>
    <ligand>
        <name>K(+)</name>
        <dbReference type="ChEBI" id="CHEBI:29103"/>
    </ligand>
</feature>
<dbReference type="CDD" id="cd01171">
    <property type="entry name" value="YXKO-related"/>
    <property type="match status" value="1"/>
</dbReference>
<keyword evidence="8 17" id="KW-0521">NADP</keyword>
<name>A0ABN1N066_9BACT</name>
<feature type="binding site" evidence="17">
    <location>
        <position position="257"/>
    </location>
    <ligand>
        <name>(6S)-NADPHX</name>
        <dbReference type="ChEBI" id="CHEBI:64076"/>
    </ligand>
</feature>
<evidence type="ECO:0000256" key="19">
    <source>
        <dbReference type="PIRNR" id="PIRNR017184"/>
    </source>
</evidence>
<keyword evidence="13" id="KW-0511">Multifunctional enzyme</keyword>
<dbReference type="Proteomes" id="UP001500469">
    <property type="component" value="Unassembled WGS sequence"/>
</dbReference>
<comment type="function">
    <text evidence="17">Catalyzes the dehydration of the S-form of NAD(P)HX at the expense of ADP, which is converted to AMP. Together with NAD(P)HX epimerase, which catalyzes the epimerization of the S- and R-forms, the enzyme allows the repair of both epimers of NAD(P)HX, a damaged form of NAD(P)H that is a result of enzymatic or heat-dependent hydration.</text>
</comment>
<dbReference type="SUPFAM" id="SSF53613">
    <property type="entry name" value="Ribokinase-like"/>
    <property type="match status" value="1"/>
</dbReference>
<comment type="catalytic activity">
    <reaction evidence="2 18 19">
        <text>(6R)-NADPHX = (6S)-NADPHX</text>
        <dbReference type="Rhea" id="RHEA:32227"/>
        <dbReference type="ChEBI" id="CHEBI:64076"/>
        <dbReference type="ChEBI" id="CHEBI:64077"/>
        <dbReference type="EC" id="5.1.99.6"/>
    </reaction>
</comment>
<feature type="binding site" evidence="17">
    <location>
        <position position="428"/>
    </location>
    <ligand>
        <name>(6S)-NADPHX</name>
        <dbReference type="ChEBI" id="CHEBI:64076"/>
    </ligand>
</feature>
<evidence type="ECO:0000256" key="13">
    <source>
        <dbReference type="ARBA" id="ARBA00023268"/>
    </source>
</evidence>
<feature type="binding site" evidence="18">
    <location>
        <begin position="59"/>
        <end position="63"/>
    </location>
    <ligand>
        <name>(6S)-NADPHX</name>
        <dbReference type="ChEBI" id="CHEBI:64076"/>
    </ligand>
</feature>
<evidence type="ECO:0000256" key="15">
    <source>
        <dbReference type="ARBA" id="ARBA00048238"/>
    </source>
</evidence>
<gene>
    <name evidence="17" type="primary">nnrD</name>
    <name evidence="18" type="synonym">nnrE</name>
    <name evidence="22" type="ORF">GCM10009119_18590</name>
</gene>
<comment type="similarity">
    <text evidence="4 19">In the C-terminal section; belongs to the NnrD/CARKD family.</text>
</comment>
<dbReference type="HAMAP" id="MF_01965">
    <property type="entry name" value="NADHX_dehydratase"/>
    <property type="match status" value="1"/>
</dbReference>
<keyword evidence="11 18" id="KW-0413">Isomerase</keyword>
<protein>
    <recommendedName>
        <fullName evidence="19">Bifunctional NAD(P)H-hydrate repair enzyme</fullName>
    </recommendedName>
    <alternativeName>
        <fullName evidence="19">Nicotinamide nucleotide repair protein</fullName>
    </alternativeName>
    <domain>
        <recommendedName>
            <fullName evidence="19">ADP-dependent (S)-NAD(P)H-hydrate dehydratase</fullName>
            <ecNumber evidence="19">4.2.1.136</ecNumber>
        </recommendedName>
        <alternativeName>
            <fullName evidence="19">ADP-dependent NAD(P)HX dehydratase</fullName>
        </alternativeName>
    </domain>
    <domain>
        <recommendedName>
            <fullName evidence="19">NAD(P)H-hydrate epimerase</fullName>
            <ecNumber evidence="19">5.1.99.6</ecNumber>
        </recommendedName>
    </domain>
</protein>
<keyword evidence="5 18" id="KW-0479">Metal-binding</keyword>
<comment type="function">
    <text evidence="18">Catalyzes the epimerization of the S- and R-forms of NAD(P)HX, a damaged form of NAD(P)H that is a result of enzymatic or heat-dependent hydration. This is a prerequisite for the S-specific NAD(P)H-hydrate dehydratase to allow the repair of both epimers of NAD(P)HX.</text>
</comment>
<dbReference type="SUPFAM" id="SSF64153">
    <property type="entry name" value="YjeF N-terminal domain-like"/>
    <property type="match status" value="1"/>
</dbReference>
<dbReference type="PROSITE" id="PS51383">
    <property type="entry name" value="YJEF_C_3"/>
    <property type="match status" value="1"/>
</dbReference>
<feature type="binding site" evidence="17">
    <location>
        <position position="313"/>
    </location>
    <ligand>
        <name>(6S)-NADPHX</name>
        <dbReference type="ChEBI" id="CHEBI:64076"/>
    </ligand>
</feature>
<organism evidence="22 23">
    <name type="scientific">Algoriphagus jejuensis</name>
    <dbReference type="NCBI Taxonomy" id="419934"/>
    <lineage>
        <taxon>Bacteria</taxon>
        <taxon>Pseudomonadati</taxon>
        <taxon>Bacteroidota</taxon>
        <taxon>Cytophagia</taxon>
        <taxon>Cytophagales</taxon>
        <taxon>Cyclobacteriaceae</taxon>
        <taxon>Algoriphagus</taxon>
    </lineage>
</organism>
<dbReference type="InterPro" id="IPR029056">
    <property type="entry name" value="Ribokinase-like"/>
</dbReference>
<proteinExistence type="inferred from homology"/>
<keyword evidence="6 17" id="KW-0547">Nucleotide-binding</keyword>